<protein>
    <recommendedName>
        <fullName evidence="1">Transposase IS110-like N-terminal domain-containing protein</fullName>
    </recommendedName>
</protein>
<organism evidence="2 3">
    <name type="scientific">Longibacter salinarum</name>
    <dbReference type="NCBI Taxonomy" id="1850348"/>
    <lineage>
        <taxon>Bacteria</taxon>
        <taxon>Pseudomonadati</taxon>
        <taxon>Rhodothermota</taxon>
        <taxon>Rhodothermia</taxon>
        <taxon>Rhodothermales</taxon>
        <taxon>Salisaetaceae</taxon>
        <taxon>Longibacter</taxon>
    </lineage>
</organism>
<evidence type="ECO:0000313" key="2">
    <source>
        <dbReference type="EMBL" id="PEN12703.1"/>
    </source>
</evidence>
<dbReference type="Proteomes" id="UP000220102">
    <property type="component" value="Unassembled WGS sequence"/>
</dbReference>
<keyword evidence="3" id="KW-1185">Reference proteome</keyword>
<name>A0A2A8CVR3_9BACT</name>
<dbReference type="OrthoDB" id="233677at2"/>
<dbReference type="GO" id="GO:0006313">
    <property type="term" value="P:DNA transposition"/>
    <property type="evidence" value="ECO:0007669"/>
    <property type="project" value="InterPro"/>
</dbReference>
<evidence type="ECO:0000313" key="3">
    <source>
        <dbReference type="Proteomes" id="UP000220102"/>
    </source>
</evidence>
<dbReference type="GO" id="GO:0003677">
    <property type="term" value="F:DNA binding"/>
    <property type="evidence" value="ECO:0007669"/>
    <property type="project" value="InterPro"/>
</dbReference>
<dbReference type="InterPro" id="IPR002525">
    <property type="entry name" value="Transp_IS110-like_N"/>
</dbReference>
<dbReference type="RefSeq" id="WP_143815385.1">
    <property type="nucleotide sequence ID" value="NZ_PDEQ01000006.1"/>
</dbReference>
<dbReference type="AlphaFoldDB" id="A0A2A8CVR3"/>
<proteinExistence type="predicted"/>
<feature type="non-terminal residue" evidence="2">
    <location>
        <position position="246"/>
    </location>
</feature>
<dbReference type="GO" id="GO:0004803">
    <property type="term" value="F:transposase activity"/>
    <property type="evidence" value="ECO:0007669"/>
    <property type="project" value="InterPro"/>
</dbReference>
<comment type="caution">
    <text evidence="2">The sequence shown here is derived from an EMBL/GenBank/DDBJ whole genome shotgun (WGS) entry which is preliminary data.</text>
</comment>
<sequence length="246" mass="27754">MLKIVAATPTVNPSTDLVCCFDVSKHSLSLYTEYHATKHDAGPSVCRVEDTIPNQTDRIEALLRRLDRLATEVDLNCVRVCAEATGGYERKLLHTARRLGHPTALISPEHVAKLKAVESNDTGKTDHKDPRVMHLVARLGKTQTDRLLPEVYRRIRLLTAYYDEDEQTLATVRQRIQAGIEALFPDYDKSATFTFGSTGQALMEAYAFNPYHIVRAGYGRFTAVVKRRVHARFATLEHLFDRAEQS</sequence>
<dbReference type="EMBL" id="PDEQ01000006">
    <property type="protein sequence ID" value="PEN12703.1"/>
    <property type="molecule type" value="Genomic_DNA"/>
</dbReference>
<feature type="domain" description="Transposase IS110-like N-terminal" evidence="1">
    <location>
        <begin position="49"/>
        <end position="185"/>
    </location>
</feature>
<dbReference type="Pfam" id="PF01548">
    <property type="entry name" value="DEDD_Tnp_IS110"/>
    <property type="match status" value="1"/>
</dbReference>
<reference evidence="2 3" key="1">
    <citation type="submission" date="2017-10" db="EMBL/GenBank/DDBJ databases">
        <title>Draft genome of Longibacter Salinarum.</title>
        <authorList>
            <person name="Goh K.M."/>
            <person name="Shamsir M.S."/>
            <person name="Lim S.W."/>
        </authorList>
    </citation>
    <scope>NUCLEOTIDE SEQUENCE [LARGE SCALE GENOMIC DNA]</scope>
    <source>
        <strain evidence="2 3">KCTC 52045</strain>
    </source>
</reference>
<gene>
    <name evidence="2" type="ORF">CRI94_11790</name>
</gene>
<accession>A0A2A8CVR3</accession>
<evidence type="ECO:0000259" key="1">
    <source>
        <dbReference type="Pfam" id="PF01548"/>
    </source>
</evidence>